<dbReference type="InterPro" id="IPR042197">
    <property type="entry name" value="Apaf_helical"/>
</dbReference>
<dbReference type="SUPFAM" id="SSF52200">
    <property type="entry name" value="Toll/Interleukin receptor TIR domain"/>
    <property type="match status" value="1"/>
</dbReference>
<dbReference type="PANTHER" id="PTHR11017:SF479">
    <property type="entry name" value="DISEASE RESISTANCE PROTEIN (TIR-NBS-LRR CLASS) FAMILY"/>
    <property type="match status" value="1"/>
</dbReference>
<evidence type="ECO:0000256" key="5">
    <source>
        <dbReference type="ARBA" id="ARBA00022821"/>
    </source>
</evidence>
<dbReference type="Pfam" id="PF20160">
    <property type="entry name" value="C-JID"/>
    <property type="match status" value="1"/>
</dbReference>
<dbReference type="Pfam" id="PF23282">
    <property type="entry name" value="WHD_ROQ1"/>
    <property type="match status" value="1"/>
</dbReference>
<dbReference type="SUPFAM" id="SSF52058">
    <property type="entry name" value="L domain-like"/>
    <property type="match status" value="1"/>
</dbReference>
<dbReference type="Pfam" id="PF01582">
    <property type="entry name" value="TIR"/>
    <property type="match status" value="1"/>
</dbReference>
<protein>
    <recommendedName>
        <fullName evidence="1">ADP-ribosyl cyclase/cyclic ADP-ribose hydrolase</fullName>
        <ecNumber evidence="1">3.2.2.6</ecNumber>
    </recommendedName>
</protein>
<dbReference type="InterPro" id="IPR000157">
    <property type="entry name" value="TIR_dom"/>
</dbReference>
<keyword evidence="5" id="KW-0611">Plant defense</keyword>
<dbReference type="InterPro" id="IPR044974">
    <property type="entry name" value="Disease_R_plants"/>
</dbReference>
<dbReference type="Gene3D" id="1.10.8.430">
    <property type="entry name" value="Helical domain of apoptotic protease-activating factors"/>
    <property type="match status" value="1"/>
</dbReference>
<dbReference type="SUPFAM" id="SSF52540">
    <property type="entry name" value="P-loop containing nucleoside triphosphate hydrolases"/>
    <property type="match status" value="1"/>
</dbReference>
<dbReference type="GeneID" id="132804107"/>
<dbReference type="InterPro" id="IPR035897">
    <property type="entry name" value="Toll_tir_struct_dom_sf"/>
</dbReference>
<dbReference type="PRINTS" id="PR00364">
    <property type="entry name" value="DISEASERSIST"/>
</dbReference>
<evidence type="ECO:0000256" key="2">
    <source>
        <dbReference type="ARBA" id="ARBA00022614"/>
    </source>
</evidence>
<keyword evidence="3" id="KW-0677">Repeat</keyword>
<evidence type="ECO:0000256" key="3">
    <source>
        <dbReference type="ARBA" id="ARBA00022737"/>
    </source>
</evidence>
<evidence type="ECO:0000256" key="7">
    <source>
        <dbReference type="ARBA" id="ARBA00047304"/>
    </source>
</evidence>
<sequence>MAASSSSSSSSTISPQQKHEIQEKYDVFLSFRGEDTRYKFVSHLYAALSAKYISTFKDDHELQVGDEISPTLSQAIQNSKIGVIIFSKEYASSTWCLNELVEILECKKRNKMSVVVPIFYEINPSDVRKQKGSYEVAFAKLEERFKDRMEKVHQWRAALTEASNLTGLNSTRSREECELVEEIVENILKILLQYQPSVEQYSKRLIGIKENIREIERELSIAPKNVRIVGIWGMAGIGKTTLARVVFDKISNSQSFEGCCFLEDVKENYKVPVNLNRLRKEVISCLLNDKIVQEMHVALPPIIFQRLRRKKVLIVLDDVDSSDHIKAFVEEGCCELAPGSRIIVTTRDEQVLKTVADSIHKVKRLNDIESLDLFRLHAFRENSPTIDDEMVLEVIRYADGNPLALKVLGSSLYSTPKDEGESALKKLKRNQNLGIKKVLKISYDGLDDGSKEIFLDIAFLFNSSFTRDHAERILGDGNSPVKIEIRILIQKCLIENSEGNKLKMHDLLRQMGREIVRDEDKKEPGNRSRLCDAVEVCDVLENCTGTGAVELISLDMFETKKNVTMHHRAFSNMRNLRILKVYYGYDDIARNEWIRFDYNNIGSHKFKLLIPQALHSHLSIKLRFLQWDLYLSKSLPSKFIPENLVEPVLRGSRVEKLWNSRKAVSLRELRRFNLTDSKFLTQLPDLTHAPNLERINFAGCTSLVQVHSSLQNLNKLTYLNFNGCSKLRDVEEIFKRTEGLSESWIQNFKRNLRLYSSQAHISQKFAPNLRYLGLRKTAIEKVPPSIGCLSGIVQLHLELCKRLKSLPTSICHLKALKSLSLLGCEKLKRFPEILDPMEHLTELVLTRTGIKELPESIEKLVSLRDLFMDECKDLEFLPNSLCKLRNLERIWLGYCSKFQKLPSLPPSLIVLCVDDCQRLKSLPEVPCQCLSLSAINCTSLENISNWRSTPLLLDLDIFEKFNFLIFNHIDFYGCEKLDQNTRNMLSDQAVIHILSRLKFGLNALGAHSFRYPGGEIPEWFNHQTCETSINNIMLPPYWNNDDFLGFAFCSVLRQNIINPSIYLVRTRPEFLPQNPRQALIPRKYHRTFQRKIWQHLP</sequence>
<dbReference type="SMART" id="SM00255">
    <property type="entry name" value="TIR"/>
    <property type="match status" value="1"/>
</dbReference>
<dbReference type="InterPro" id="IPR058192">
    <property type="entry name" value="WHD_ROQ1-like"/>
</dbReference>
<name>A0ABM4ABD8_ZIZJJ</name>
<comment type="catalytic activity">
    <reaction evidence="7">
        <text>NAD(+) + H2O = ADP-D-ribose + nicotinamide + H(+)</text>
        <dbReference type="Rhea" id="RHEA:16301"/>
        <dbReference type="ChEBI" id="CHEBI:15377"/>
        <dbReference type="ChEBI" id="CHEBI:15378"/>
        <dbReference type="ChEBI" id="CHEBI:17154"/>
        <dbReference type="ChEBI" id="CHEBI:57540"/>
        <dbReference type="ChEBI" id="CHEBI:57967"/>
        <dbReference type="EC" id="3.2.2.6"/>
    </reaction>
    <physiologicalReaction direction="left-to-right" evidence="7">
        <dbReference type="Rhea" id="RHEA:16302"/>
    </physiologicalReaction>
</comment>
<proteinExistence type="predicted"/>
<feature type="domain" description="TIR" evidence="8">
    <location>
        <begin position="23"/>
        <end position="191"/>
    </location>
</feature>
<evidence type="ECO:0000256" key="6">
    <source>
        <dbReference type="ARBA" id="ARBA00023027"/>
    </source>
</evidence>
<reference evidence="10" key="1">
    <citation type="submission" date="2025-08" db="UniProtKB">
        <authorList>
            <consortium name="RefSeq"/>
        </authorList>
    </citation>
    <scope>IDENTIFICATION</scope>
    <source>
        <tissue evidence="10">Seedling</tissue>
    </source>
</reference>
<gene>
    <name evidence="10" type="primary">LOC132804107</name>
</gene>
<dbReference type="PANTHER" id="PTHR11017">
    <property type="entry name" value="LEUCINE-RICH REPEAT-CONTAINING PROTEIN"/>
    <property type="match status" value="1"/>
</dbReference>
<dbReference type="Pfam" id="PF00931">
    <property type="entry name" value="NB-ARC"/>
    <property type="match status" value="1"/>
</dbReference>
<keyword evidence="2" id="KW-0433">Leucine-rich repeat</keyword>
<dbReference type="InterPro" id="IPR045344">
    <property type="entry name" value="C-JID"/>
</dbReference>
<evidence type="ECO:0000259" key="8">
    <source>
        <dbReference type="PROSITE" id="PS50104"/>
    </source>
</evidence>
<evidence type="ECO:0000313" key="9">
    <source>
        <dbReference type="Proteomes" id="UP001652623"/>
    </source>
</evidence>
<dbReference type="Gene3D" id="3.40.50.300">
    <property type="entry name" value="P-loop containing nucleotide triphosphate hydrolases"/>
    <property type="match status" value="1"/>
</dbReference>
<dbReference type="Pfam" id="PF23598">
    <property type="entry name" value="LRR_14"/>
    <property type="match status" value="1"/>
</dbReference>
<dbReference type="RefSeq" id="XP_060674040.1">
    <property type="nucleotide sequence ID" value="XM_060818057.1"/>
</dbReference>
<dbReference type="InterPro" id="IPR027417">
    <property type="entry name" value="P-loop_NTPase"/>
</dbReference>
<evidence type="ECO:0000256" key="4">
    <source>
        <dbReference type="ARBA" id="ARBA00022801"/>
    </source>
</evidence>
<accession>A0ABM4ABD8</accession>
<evidence type="ECO:0000256" key="1">
    <source>
        <dbReference type="ARBA" id="ARBA00011982"/>
    </source>
</evidence>
<keyword evidence="4" id="KW-0378">Hydrolase</keyword>
<dbReference type="InterPro" id="IPR032675">
    <property type="entry name" value="LRR_dom_sf"/>
</dbReference>
<organism evidence="9 10">
    <name type="scientific">Ziziphus jujuba</name>
    <name type="common">Chinese jujube</name>
    <name type="synonym">Ziziphus sativa</name>
    <dbReference type="NCBI Taxonomy" id="326968"/>
    <lineage>
        <taxon>Eukaryota</taxon>
        <taxon>Viridiplantae</taxon>
        <taxon>Streptophyta</taxon>
        <taxon>Embryophyta</taxon>
        <taxon>Tracheophyta</taxon>
        <taxon>Spermatophyta</taxon>
        <taxon>Magnoliopsida</taxon>
        <taxon>eudicotyledons</taxon>
        <taxon>Gunneridae</taxon>
        <taxon>Pentapetalae</taxon>
        <taxon>rosids</taxon>
        <taxon>fabids</taxon>
        <taxon>Rosales</taxon>
        <taxon>Rhamnaceae</taxon>
        <taxon>Paliureae</taxon>
        <taxon>Ziziphus</taxon>
    </lineage>
</organism>
<dbReference type="Gene3D" id="3.40.50.10140">
    <property type="entry name" value="Toll/interleukin-1 receptor homology (TIR) domain"/>
    <property type="match status" value="1"/>
</dbReference>
<dbReference type="PROSITE" id="PS50104">
    <property type="entry name" value="TIR"/>
    <property type="match status" value="1"/>
</dbReference>
<evidence type="ECO:0000313" key="10">
    <source>
        <dbReference type="RefSeq" id="XP_060674040.1"/>
    </source>
</evidence>
<dbReference type="Proteomes" id="UP001652623">
    <property type="component" value="Chromosome 6"/>
</dbReference>
<dbReference type="InterPro" id="IPR055414">
    <property type="entry name" value="LRR_R13L4/SHOC2-like"/>
</dbReference>
<keyword evidence="9" id="KW-1185">Reference proteome</keyword>
<keyword evidence="6" id="KW-0520">NAD</keyword>
<dbReference type="InterPro" id="IPR002182">
    <property type="entry name" value="NB-ARC"/>
</dbReference>
<dbReference type="Gene3D" id="3.80.10.10">
    <property type="entry name" value="Ribonuclease Inhibitor"/>
    <property type="match status" value="2"/>
</dbReference>
<dbReference type="EC" id="3.2.2.6" evidence="1"/>